<dbReference type="Pfam" id="PF07683">
    <property type="entry name" value="CobW_C"/>
    <property type="match status" value="1"/>
</dbReference>
<evidence type="ECO:0000256" key="5">
    <source>
        <dbReference type="ARBA" id="ARBA00045658"/>
    </source>
</evidence>
<dbReference type="Pfam" id="PF02492">
    <property type="entry name" value="cobW"/>
    <property type="match status" value="1"/>
</dbReference>
<dbReference type="CDD" id="cd03112">
    <property type="entry name" value="CobW-like"/>
    <property type="match status" value="1"/>
</dbReference>
<dbReference type="InterPro" id="IPR003495">
    <property type="entry name" value="CobW/HypB/UreG_nucleotide-bd"/>
</dbReference>
<dbReference type="Gene3D" id="3.40.50.300">
    <property type="entry name" value="P-loop containing nucleotide triphosphate hydrolases"/>
    <property type="match status" value="1"/>
</dbReference>
<dbReference type="SUPFAM" id="SSF52540">
    <property type="entry name" value="P-loop containing nucleoside triphosphate hydrolases"/>
    <property type="match status" value="1"/>
</dbReference>
<organism evidence="8 9">
    <name type="scientific">Methylopila turkensis</name>
    <dbReference type="NCBI Taxonomy" id="1437816"/>
    <lineage>
        <taxon>Bacteria</taxon>
        <taxon>Pseudomonadati</taxon>
        <taxon>Pseudomonadota</taxon>
        <taxon>Alphaproteobacteria</taxon>
        <taxon>Hyphomicrobiales</taxon>
        <taxon>Methylopilaceae</taxon>
        <taxon>Methylopila</taxon>
    </lineage>
</organism>
<dbReference type="Gene3D" id="3.30.1220.10">
    <property type="entry name" value="CobW-like, C-terminal domain"/>
    <property type="match status" value="1"/>
</dbReference>
<dbReference type="InterPro" id="IPR051316">
    <property type="entry name" value="Zinc-reg_GTPase_activator"/>
</dbReference>
<reference evidence="8" key="2">
    <citation type="submission" date="2023-01" db="EMBL/GenBank/DDBJ databases">
        <authorList>
            <person name="Sun Q."/>
            <person name="Evtushenko L."/>
        </authorList>
    </citation>
    <scope>NUCLEOTIDE SEQUENCE</scope>
    <source>
        <strain evidence="8">VKM B-2748</strain>
    </source>
</reference>
<dbReference type="Proteomes" id="UP001143309">
    <property type="component" value="Unassembled WGS sequence"/>
</dbReference>
<keyword evidence="1" id="KW-0547">Nucleotide-binding</keyword>
<name>A0A9W6JK29_9HYPH</name>
<dbReference type="EMBL" id="BSFL01000001">
    <property type="protein sequence ID" value="GLK78487.1"/>
    <property type="molecule type" value="Genomic_DNA"/>
</dbReference>
<protein>
    <submittedName>
        <fullName evidence="8">Cobalamin biosynthesis protein CobW</fullName>
    </submittedName>
</protein>
<comment type="similarity">
    <text evidence="4">Belongs to the SIMIBI class G3E GTPase family. ZNG1 subfamily.</text>
</comment>
<evidence type="ECO:0000256" key="1">
    <source>
        <dbReference type="ARBA" id="ARBA00022741"/>
    </source>
</evidence>
<gene>
    <name evidence="8" type="ORF">GCM10008174_02280</name>
</gene>
<dbReference type="SMART" id="SM00833">
    <property type="entry name" value="CobW_C"/>
    <property type="match status" value="1"/>
</dbReference>
<evidence type="ECO:0000256" key="4">
    <source>
        <dbReference type="ARBA" id="ARBA00034320"/>
    </source>
</evidence>
<dbReference type="AlphaFoldDB" id="A0A9W6JK29"/>
<accession>A0A9W6JK29</accession>
<keyword evidence="2" id="KW-0378">Hydrolase</keyword>
<dbReference type="InterPro" id="IPR011629">
    <property type="entry name" value="CobW-like_C"/>
</dbReference>
<sequence length="343" mass="36643">MPRSVGKLRMTGTRLPVNILTGFLGSGKTTLLKRLLARPELANTAVLVNEFGEIGLDHLLLERIADDVVLLKSGCLCCTVRGDLRDALMALIGRRARGEIAGFDRIVIETTGLADPGPVIATLSADPALRHQLRAGAIVTVVDAMLGEATLDAHEESVRQAAVADRLILTKTDLAPEDAAARVRTRLANLNPAAPVIELRPDDAPSPGLLLADVHDDATRAGEVRRWLAAGPGRHGAVRAFALAAEQPLDWARFGLWLSMLLNRHGDRILRLKGLVAVEGVDTPVVIQGVQHLMHAPVHLDAWPDGRPATKLVVIAHGLDPALVERSFRAFCRVAPPAAHAAA</sequence>
<reference evidence="8" key="1">
    <citation type="journal article" date="2014" name="Int. J. Syst. Evol. Microbiol.">
        <title>Complete genome sequence of Corynebacterium casei LMG S-19264T (=DSM 44701T), isolated from a smear-ripened cheese.</title>
        <authorList>
            <consortium name="US DOE Joint Genome Institute (JGI-PGF)"/>
            <person name="Walter F."/>
            <person name="Albersmeier A."/>
            <person name="Kalinowski J."/>
            <person name="Ruckert C."/>
        </authorList>
    </citation>
    <scope>NUCLEOTIDE SEQUENCE</scope>
    <source>
        <strain evidence="8">VKM B-2748</strain>
    </source>
</reference>
<comment type="catalytic activity">
    <reaction evidence="6">
        <text>GTP + H2O = GDP + phosphate + H(+)</text>
        <dbReference type="Rhea" id="RHEA:19669"/>
        <dbReference type="ChEBI" id="CHEBI:15377"/>
        <dbReference type="ChEBI" id="CHEBI:15378"/>
        <dbReference type="ChEBI" id="CHEBI:37565"/>
        <dbReference type="ChEBI" id="CHEBI:43474"/>
        <dbReference type="ChEBI" id="CHEBI:58189"/>
    </reaction>
    <physiologicalReaction direction="left-to-right" evidence="6">
        <dbReference type="Rhea" id="RHEA:19670"/>
    </physiologicalReaction>
</comment>
<evidence type="ECO:0000313" key="9">
    <source>
        <dbReference type="Proteomes" id="UP001143309"/>
    </source>
</evidence>
<keyword evidence="9" id="KW-1185">Reference proteome</keyword>
<comment type="caution">
    <text evidence="8">The sequence shown here is derived from an EMBL/GenBank/DDBJ whole genome shotgun (WGS) entry which is preliminary data.</text>
</comment>
<evidence type="ECO:0000256" key="6">
    <source>
        <dbReference type="ARBA" id="ARBA00049117"/>
    </source>
</evidence>
<feature type="domain" description="CobW C-terminal" evidence="7">
    <location>
        <begin position="238"/>
        <end position="332"/>
    </location>
</feature>
<keyword evidence="3" id="KW-0143">Chaperone</keyword>
<comment type="function">
    <text evidence="5">Zinc chaperone that directly transfers zinc cofactor to target proteins, thereby activating them. Zinc is transferred from the CXCC motif in the GTPase domain to the zinc binding site in target proteins in a process requiring GTP hydrolysis.</text>
</comment>
<evidence type="ECO:0000313" key="8">
    <source>
        <dbReference type="EMBL" id="GLK78487.1"/>
    </source>
</evidence>
<evidence type="ECO:0000256" key="3">
    <source>
        <dbReference type="ARBA" id="ARBA00023186"/>
    </source>
</evidence>
<dbReference type="InterPro" id="IPR027417">
    <property type="entry name" value="P-loop_NTPase"/>
</dbReference>
<evidence type="ECO:0000256" key="2">
    <source>
        <dbReference type="ARBA" id="ARBA00022801"/>
    </source>
</evidence>
<dbReference type="PANTHER" id="PTHR13748:SF62">
    <property type="entry name" value="COBW DOMAIN-CONTAINING PROTEIN"/>
    <property type="match status" value="1"/>
</dbReference>
<dbReference type="GO" id="GO:0016787">
    <property type="term" value="F:hydrolase activity"/>
    <property type="evidence" value="ECO:0007669"/>
    <property type="project" value="UniProtKB-KW"/>
</dbReference>
<dbReference type="GO" id="GO:0005737">
    <property type="term" value="C:cytoplasm"/>
    <property type="evidence" value="ECO:0007669"/>
    <property type="project" value="TreeGrafter"/>
</dbReference>
<dbReference type="PANTHER" id="PTHR13748">
    <property type="entry name" value="COBW-RELATED"/>
    <property type="match status" value="1"/>
</dbReference>
<dbReference type="RefSeq" id="WP_271199008.1">
    <property type="nucleotide sequence ID" value="NZ_BSFL01000001.1"/>
</dbReference>
<evidence type="ECO:0000259" key="7">
    <source>
        <dbReference type="SMART" id="SM00833"/>
    </source>
</evidence>
<dbReference type="InterPro" id="IPR036627">
    <property type="entry name" value="CobW-likC_sf"/>
</dbReference>
<dbReference type="SUPFAM" id="SSF90002">
    <property type="entry name" value="Hypothetical protein YjiA, C-terminal domain"/>
    <property type="match status" value="1"/>
</dbReference>
<proteinExistence type="inferred from homology"/>
<dbReference type="GO" id="GO:0000166">
    <property type="term" value="F:nucleotide binding"/>
    <property type="evidence" value="ECO:0007669"/>
    <property type="project" value="UniProtKB-KW"/>
</dbReference>